<dbReference type="EMBL" id="AP022583">
    <property type="protein sequence ID" value="BBY07521.1"/>
    <property type="molecule type" value="Genomic_DNA"/>
</dbReference>
<dbReference type="Proteomes" id="UP000466894">
    <property type="component" value="Chromosome"/>
</dbReference>
<reference evidence="5 8" key="2">
    <citation type="journal article" date="2019" name="Emerg. Microbes Infect.">
        <title>Comprehensive subspecies identification of 175 nontuberculous mycobacteria species based on 7547 genomic profiles.</title>
        <authorList>
            <person name="Matsumoto Y."/>
            <person name="Kinjo T."/>
            <person name="Motooka D."/>
            <person name="Nabeya D."/>
            <person name="Jung N."/>
            <person name="Uechi K."/>
            <person name="Horii T."/>
            <person name="Iida T."/>
            <person name="Fujita J."/>
            <person name="Nakamura S."/>
        </authorList>
    </citation>
    <scope>NUCLEOTIDE SEQUENCE [LARGE SCALE GENOMIC DNA]</scope>
    <source>
        <strain evidence="5 8">JCM 16367</strain>
    </source>
</reference>
<organism evidence="5 8">
    <name type="scientific">Mycobacterium noviomagense</name>
    <dbReference type="NCBI Taxonomy" id="459858"/>
    <lineage>
        <taxon>Bacteria</taxon>
        <taxon>Bacillati</taxon>
        <taxon>Actinomycetota</taxon>
        <taxon>Actinomycetes</taxon>
        <taxon>Mycobacteriales</taxon>
        <taxon>Mycobacteriaceae</taxon>
        <taxon>Mycobacterium</taxon>
    </lineage>
</organism>
<dbReference type="EMBL" id="MVIC01000005">
    <property type="protein sequence ID" value="ORB17131.1"/>
    <property type="molecule type" value="Genomic_DNA"/>
</dbReference>
<dbReference type="Proteomes" id="UP000192374">
    <property type="component" value="Unassembled WGS sequence"/>
</dbReference>
<name>A0A7I7PG35_9MYCO</name>
<feature type="coiled-coil region" evidence="1">
    <location>
        <begin position="252"/>
        <end position="279"/>
    </location>
</feature>
<dbReference type="Pfam" id="PF25547">
    <property type="entry name" value="WXG100_2"/>
    <property type="match status" value="1"/>
</dbReference>
<dbReference type="KEGG" id="mnv:MNVI_28390"/>
<reference evidence="6 7" key="1">
    <citation type="submission" date="2017-02" db="EMBL/GenBank/DDBJ databases">
        <title>The new phylogeny of genus Mycobacterium.</title>
        <authorList>
            <person name="Tortoli E."/>
            <person name="Trovato A."/>
            <person name="Cirillo D.M."/>
        </authorList>
    </citation>
    <scope>NUCLEOTIDE SEQUENCE [LARGE SCALE GENOMIC DNA]</scope>
    <source>
        <strain evidence="6 7">DSM 45145</strain>
    </source>
</reference>
<feature type="compositionally biased region" description="Basic and acidic residues" evidence="2">
    <location>
        <begin position="672"/>
        <end position="718"/>
    </location>
</feature>
<evidence type="ECO:0000313" key="5">
    <source>
        <dbReference type="EMBL" id="BBY07521.1"/>
    </source>
</evidence>
<reference evidence="5" key="3">
    <citation type="submission" date="2020-02" db="EMBL/GenBank/DDBJ databases">
        <authorList>
            <person name="Matsumoto Y."/>
            <person name="Motooka D."/>
            <person name="Nakamura S."/>
        </authorList>
    </citation>
    <scope>NUCLEOTIDE SEQUENCE</scope>
    <source>
        <strain evidence="5">JCM 16367</strain>
    </source>
</reference>
<dbReference type="InterPro" id="IPR025331">
    <property type="entry name" value="TNT"/>
</dbReference>
<evidence type="ECO:0000313" key="7">
    <source>
        <dbReference type="Proteomes" id="UP000192374"/>
    </source>
</evidence>
<evidence type="ECO:0000313" key="8">
    <source>
        <dbReference type="Proteomes" id="UP000466894"/>
    </source>
</evidence>
<dbReference type="InterPro" id="IPR057746">
    <property type="entry name" value="CpnT-like_N"/>
</dbReference>
<feature type="compositionally biased region" description="Gly residues" evidence="2">
    <location>
        <begin position="655"/>
        <end position="671"/>
    </location>
</feature>
<evidence type="ECO:0000313" key="6">
    <source>
        <dbReference type="EMBL" id="ORB17131.1"/>
    </source>
</evidence>
<evidence type="ECO:0000256" key="1">
    <source>
        <dbReference type="SAM" id="Coils"/>
    </source>
</evidence>
<keyword evidence="7" id="KW-1185">Reference proteome</keyword>
<feature type="compositionally biased region" description="Pro residues" evidence="2">
    <location>
        <begin position="509"/>
        <end position="543"/>
    </location>
</feature>
<feature type="region of interest" description="Disordered" evidence="2">
    <location>
        <begin position="437"/>
        <end position="460"/>
    </location>
</feature>
<evidence type="ECO:0000256" key="2">
    <source>
        <dbReference type="SAM" id="MobiDB-lite"/>
    </source>
</evidence>
<sequence length="907" mass="93049">MAPLGVDPAALDGAGSAVSAVGDGLAAAVGALTAGYGANTGQDAAGEVFGLKYQDAAESTLKAAAAAINACRSVGFKVRVGASNYSKAEAASTLGGGADVLPPPAQPADFAAPGAPGTLGPGVPEPLLWSVVEAFVGDLWPNGNAAQIHAAAGCWRTFGAALHGAKDALAGPNSVVGAQQMPEGGLIQQAFSKLGDDMAGIGAECDKLAKSLGDFANQVQRTQDAIRDLLHRLGSPSGLFHEVVEVFKGHGLDEVKKIADDIKAVLSNLMREAQAREQELSQGMQMLDGLVRGLQIYMRSEITHFVGEDVGNPLATAFDIYTNVGEGLIKDVVGLPQGVQALNPLRFGYDPKGAAATWKGLAELPLLGDPMTAPIVDALDPQARPNLAKGLLHIDDWRGDRPGLGAGENIGDLLMLGVPGLGEAGAAARGTEAAGAAGRAAEEVETATTAGRGGRALGEAGEMGRATGALGDVSKTSDALTKDLQNVGSNLPKTHPPAGGRPGGLPPGQGEPPVGPAPRPVEPAPAPRAEPPTPTRPQEPAPTTPHGAEPPIGPREPATVAQPSAPDGAHEPVPSSPGQHSVPAAAAPAEQSLAPGAEVPSAPRTPITPESIPAQPSLAGAHSPQSAPISAPHKPIPDSYPGGVHPFDEPPPEAGGAGGSDGGDGHGGGGDHGGEDGADGRGEGSHSGGGDHGDAHDPLHSHEPSGEGWERLPNKDDIDPQYGEPLDEHWDYDHNPAGPSRINPDVAEIMKDPDGPFGRDPQGHPYTQQQYAERFNQLGPNGEHWYNFPGNDGAVVHTKVAFSNLDQFKRYFGDQVDRIGGDDGAYLAVMKDGMPASWEERAMHVDSLGDPRNAYRLDRLPDGWRIEVSEVAPGLGQPGGAPQVRILNADGEPVSVRDLRKKWGVLQ</sequence>
<keyword evidence="1" id="KW-0175">Coiled coil</keyword>
<feature type="compositionally biased region" description="Low complexity" evidence="2">
    <location>
        <begin position="583"/>
        <end position="597"/>
    </location>
</feature>
<proteinExistence type="predicted"/>
<evidence type="ECO:0000259" key="3">
    <source>
        <dbReference type="Pfam" id="PF14021"/>
    </source>
</evidence>
<protein>
    <recommendedName>
        <fullName evidence="9">Outer membrane channel protein CpnT</fullName>
    </recommendedName>
</protein>
<dbReference type="GO" id="GO:0050135">
    <property type="term" value="F:NADP+ nucleosidase activity"/>
    <property type="evidence" value="ECO:0007669"/>
    <property type="project" value="InterPro"/>
</dbReference>
<dbReference type="OrthoDB" id="3194844at2"/>
<accession>A0A7I7PG35</accession>
<feature type="region of interest" description="Disordered" evidence="2">
    <location>
        <begin position="486"/>
        <end position="741"/>
    </location>
</feature>
<gene>
    <name evidence="6" type="ORF">BST37_05375</name>
    <name evidence="5" type="ORF">MNVI_28390</name>
</gene>
<dbReference type="AlphaFoldDB" id="A0A7I7PG35"/>
<feature type="domain" description="TNT" evidence="3">
    <location>
        <begin position="813"/>
        <end position="900"/>
    </location>
</feature>
<dbReference type="RefSeq" id="WP_083086364.1">
    <property type="nucleotide sequence ID" value="NZ_AP022583.1"/>
</dbReference>
<evidence type="ECO:0008006" key="9">
    <source>
        <dbReference type="Google" id="ProtNLM"/>
    </source>
</evidence>
<evidence type="ECO:0000259" key="4">
    <source>
        <dbReference type="Pfam" id="PF25547"/>
    </source>
</evidence>
<feature type="domain" description="Outer membrane channel protein CpnT-like N-terminal" evidence="4">
    <location>
        <begin position="124"/>
        <end position="227"/>
    </location>
</feature>
<dbReference type="Pfam" id="PF14021">
    <property type="entry name" value="TNT"/>
    <property type="match status" value="1"/>
</dbReference>